<protein>
    <recommendedName>
        <fullName evidence="3">glucuronosyltransferase</fullName>
        <ecNumber evidence="3">2.4.1.17</ecNumber>
    </recommendedName>
</protein>
<dbReference type="SUPFAM" id="SSF53756">
    <property type="entry name" value="UDP-Glycosyltransferase/glycogen phosphorylase"/>
    <property type="match status" value="1"/>
</dbReference>
<dbReference type="EMBL" id="AZBU02000003">
    <property type="protein sequence ID" value="TKR89269.1"/>
    <property type="molecule type" value="Genomic_DNA"/>
</dbReference>
<reference evidence="13 14" key="2">
    <citation type="journal article" date="2019" name="G3 (Bethesda)">
        <title>Hybrid Assembly of the Genome of the Entomopathogenic Nematode Steinernema carpocapsae Identifies the X-Chromosome.</title>
        <authorList>
            <person name="Serra L."/>
            <person name="Macchietto M."/>
            <person name="Macias-Munoz A."/>
            <person name="McGill C.J."/>
            <person name="Rodriguez I.M."/>
            <person name="Rodriguez B."/>
            <person name="Murad R."/>
            <person name="Mortazavi A."/>
        </authorList>
    </citation>
    <scope>NUCLEOTIDE SEQUENCE [LARGE SCALE GENOMIC DNA]</scope>
    <source>
        <strain evidence="13 14">ALL</strain>
    </source>
</reference>
<evidence type="ECO:0000313" key="14">
    <source>
        <dbReference type="Proteomes" id="UP000298663"/>
    </source>
</evidence>
<comment type="caution">
    <text evidence="13">The sequence shown here is derived from an EMBL/GenBank/DDBJ whole genome shotgun (WGS) entry which is preliminary data.</text>
</comment>
<evidence type="ECO:0000256" key="12">
    <source>
        <dbReference type="SAM" id="SignalP"/>
    </source>
</evidence>
<evidence type="ECO:0000256" key="1">
    <source>
        <dbReference type="ARBA" id="ARBA00004167"/>
    </source>
</evidence>
<dbReference type="PANTHER" id="PTHR48043">
    <property type="entry name" value="EG:EG0003.4 PROTEIN-RELATED"/>
    <property type="match status" value="1"/>
</dbReference>
<dbReference type="STRING" id="34508.A0A4U5P008"/>
<proteinExistence type="inferred from homology"/>
<dbReference type="EC" id="2.4.1.17" evidence="3"/>
<feature type="signal peptide" evidence="12">
    <location>
        <begin position="1"/>
        <end position="16"/>
    </location>
</feature>
<evidence type="ECO:0000256" key="9">
    <source>
        <dbReference type="ARBA" id="ARBA00023136"/>
    </source>
</evidence>
<dbReference type="CDD" id="cd03784">
    <property type="entry name" value="GT1_Gtf-like"/>
    <property type="match status" value="1"/>
</dbReference>
<comment type="subcellular location">
    <subcellularLocation>
        <location evidence="1">Membrane</location>
        <topology evidence="1">Single-pass membrane protein</topology>
    </subcellularLocation>
</comment>
<comment type="similarity">
    <text evidence="2">Belongs to the UDP-glycosyltransferase family.</text>
</comment>
<dbReference type="Pfam" id="PF00201">
    <property type="entry name" value="UDPGT"/>
    <property type="match status" value="1"/>
</dbReference>
<dbReference type="GO" id="GO:0016020">
    <property type="term" value="C:membrane"/>
    <property type="evidence" value="ECO:0007669"/>
    <property type="project" value="UniProtKB-SubCell"/>
</dbReference>
<keyword evidence="9 11" id="KW-0472">Membrane</keyword>
<evidence type="ECO:0000256" key="3">
    <source>
        <dbReference type="ARBA" id="ARBA00012544"/>
    </source>
</evidence>
<name>A0A4U5P008_STECR</name>
<dbReference type="GO" id="GO:0015020">
    <property type="term" value="F:glucuronosyltransferase activity"/>
    <property type="evidence" value="ECO:0007669"/>
    <property type="project" value="UniProtKB-EC"/>
</dbReference>
<keyword evidence="5" id="KW-0808">Transferase</keyword>
<keyword evidence="4" id="KW-0328">Glycosyltransferase</keyword>
<keyword evidence="14" id="KW-1185">Reference proteome</keyword>
<feature type="transmembrane region" description="Helical" evidence="11">
    <location>
        <begin position="480"/>
        <end position="512"/>
    </location>
</feature>
<dbReference type="InterPro" id="IPR002213">
    <property type="entry name" value="UDP_glucos_trans"/>
</dbReference>
<keyword evidence="8 11" id="KW-1133">Transmembrane helix</keyword>
<reference evidence="13 14" key="1">
    <citation type="journal article" date="2015" name="Genome Biol.">
        <title>Comparative genomics of Steinernema reveals deeply conserved gene regulatory networks.</title>
        <authorList>
            <person name="Dillman A.R."/>
            <person name="Macchietto M."/>
            <person name="Porter C.F."/>
            <person name="Rogers A."/>
            <person name="Williams B."/>
            <person name="Antoshechkin I."/>
            <person name="Lee M.M."/>
            <person name="Goodwin Z."/>
            <person name="Lu X."/>
            <person name="Lewis E.E."/>
            <person name="Goodrich-Blair H."/>
            <person name="Stock S.P."/>
            <person name="Adams B.J."/>
            <person name="Sternberg P.W."/>
            <person name="Mortazavi A."/>
        </authorList>
    </citation>
    <scope>NUCLEOTIDE SEQUENCE [LARGE SCALE GENOMIC DNA]</scope>
    <source>
        <strain evidence="13 14">ALL</strain>
    </source>
</reference>
<evidence type="ECO:0000313" key="13">
    <source>
        <dbReference type="EMBL" id="TKR89269.1"/>
    </source>
</evidence>
<evidence type="ECO:0000256" key="11">
    <source>
        <dbReference type="SAM" id="Phobius"/>
    </source>
</evidence>
<evidence type="ECO:0000256" key="10">
    <source>
        <dbReference type="ARBA" id="ARBA00047475"/>
    </source>
</evidence>
<evidence type="ECO:0000256" key="2">
    <source>
        <dbReference type="ARBA" id="ARBA00009995"/>
    </source>
</evidence>
<evidence type="ECO:0000256" key="6">
    <source>
        <dbReference type="ARBA" id="ARBA00022692"/>
    </source>
</evidence>
<keyword evidence="6 11" id="KW-0812">Transmembrane</keyword>
<evidence type="ECO:0000256" key="4">
    <source>
        <dbReference type="ARBA" id="ARBA00022676"/>
    </source>
</evidence>
<evidence type="ECO:0000256" key="5">
    <source>
        <dbReference type="ARBA" id="ARBA00022679"/>
    </source>
</evidence>
<organism evidence="13 14">
    <name type="scientific">Steinernema carpocapsae</name>
    <name type="common">Entomopathogenic nematode</name>
    <dbReference type="NCBI Taxonomy" id="34508"/>
    <lineage>
        <taxon>Eukaryota</taxon>
        <taxon>Metazoa</taxon>
        <taxon>Ecdysozoa</taxon>
        <taxon>Nematoda</taxon>
        <taxon>Chromadorea</taxon>
        <taxon>Rhabditida</taxon>
        <taxon>Tylenchina</taxon>
        <taxon>Panagrolaimomorpha</taxon>
        <taxon>Strongyloidoidea</taxon>
        <taxon>Steinernematidae</taxon>
        <taxon>Steinernema</taxon>
    </lineage>
</organism>
<comment type="catalytic activity">
    <reaction evidence="10">
        <text>glucuronate acceptor + UDP-alpha-D-glucuronate = acceptor beta-D-glucuronoside + UDP + H(+)</text>
        <dbReference type="Rhea" id="RHEA:21032"/>
        <dbReference type="ChEBI" id="CHEBI:15378"/>
        <dbReference type="ChEBI" id="CHEBI:58052"/>
        <dbReference type="ChEBI" id="CHEBI:58223"/>
        <dbReference type="ChEBI" id="CHEBI:132367"/>
        <dbReference type="ChEBI" id="CHEBI:132368"/>
        <dbReference type="EC" id="2.4.1.17"/>
    </reaction>
</comment>
<dbReference type="Gene3D" id="3.40.50.2000">
    <property type="entry name" value="Glycogen Phosphorylase B"/>
    <property type="match status" value="1"/>
</dbReference>
<keyword evidence="7 12" id="KW-0732">Signal</keyword>
<sequence length="524" mass="59487">MRNVVFLFALCAVISGYKILVYSPRAGQSHVNFLGRISDILVEEGHDVTVVLPIIGTRSHSNGTKLAKTIVIDKDKKCGIDDDKGDGPFDSFLWSERRFFDKIKILNNIVEKHICQCKKTIMEVELINELKKENFDLGISEAFDLCGMPFFHEIGVKKHVLVSSMMLIEWVGAIFAAPNLPSLVPASFGELSNRMSYLQRIENIADIWIGDKFFDDMRRLTQSVIDKKYGRQVMDVRQKLTEATFVITNSDPLIDFPRPISERILNIGGISVPPAKPLDTFWEDVVTRRRKTVLFSFGSVAKSALMPAEVKKSVLETFSRFPDTTFIWKYENESHNVAARYPNIVASKWVPQNDLLNHPRMSLFITHSGMASTLETSARGVPMLCIPLFGDQMRNAKMVETIGTSISVDKKVMYDPDKFEAHISDLLSNDSYRQKAQRLAEMIKHRPRDQRRSLVKYIEFAAKFGGLTEKRMPELGYMQYYLLDIIIPAILIACLMVASMIVAVFKAVSFAWSVFQKMPKTKTA</sequence>
<feature type="chain" id="PRO_5020539277" description="glucuronosyltransferase" evidence="12">
    <location>
        <begin position="17"/>
        <end position="524"/>
    </location>
</feature>
<dbReference type="InterPro" id="IPR050271">
    <property type="entry name" value="UDP-glycosyltransferase"/>
</dbReference>
<accession>A0A4U5P008</accession>
<evidence type="ECO:0000256" key="8">
    <source>
        <dbReference type="ARBA" id="ARBA00022989"/>
    </source>
</evidence>
<dbReference type="AlphaFoldDB" id="A0A4U5P008"/>
<gene>
    <name evidence="13" type="ORF">L596_013400</name>
</gene>
<dbReference type="OrthoDB" id="5835829at2759"/>
<dbReference type="FunFam" id="3.40.50.2000:FF:000038">
    <property type="entry name" value="UDP-GlucuronosylTransferase"/>
    <property type="match status" value="1"/>
</dbReference>
<evidence type="ECO:0000256" key="7">
    <source>
        <dbReference type="ARBA" id="ARBA00022729"/>
    </source>
</evidence>
<dbReference type="Proteomes" id="UP000298663">
    <property type="component" value="Unassembled WGS sequence"/>
</dbReference>
<dbReference type="PANTHER" id="PTHR48043:SF23">
    <property type="entry name" value="UDP-GLUCURONOSYLTRANSFERASE"/>
    <property type="match status" value="1"/>
</dbReference>